<evidence type="ECO:0000313" key="2">
    <source>
        <dbReference type="Proteomes" id="UP000007947"/>
    </source>
</evidence>
<dbReference type="Proteomes" id="UP000007947">
    <property type="component" value="Chromosome"/>
</dbReference>
<keyword evidence="2" id="KW-1185">Reference proteome</keyword>
<protein>
    <submittedName>
        <fullName evidence="1">Uncharacterized protein</fullName>
    </submittedName>
</protein>
<reference evidence="1 2" key="1">
    <citation type="submission" date="2011-05" db="EMBL/GenBank/DDBJ databases">
        <title>Whole genome sequence of Microlunatus phosphovorus NM-1.</title>
        <authorList>
            <person name="Hosoyama A."/>
            <person name="Sasaki K."/>
            <person name="Harada T."/>
            <person name="Igarashi R."/>
            <person name="Kawakoshi A."/>
            <person name="Sasagawa M."/>
            <person name="Fukada J."/>
            <person name="Nakamura S."/>
            <person name="Katano Y."/>
            <person name="Hanada S."/>
            <person name="Kamagata Y."/>
            <person name="Nakamura N."/>
            <person name="Yamazaki S."/>
            <person name="Fujita N."/>
        </authorList>
    </citation>
    <scope>NUCLEOTIDE SEQUENCE [LARGE SCALE GENOMIC DNA]</scope>
    <source>
        <strain evidence="2">ATCC 700054 / DSM 10555 / JCM 9379 / NBRC 101784 / NCIMB 13414 / VKM Ac-1990 / NM-1</strain>
    </source>
</reference>
<dbReference type="KEGG" id="mph:MLP_39110"/>
<dbReference type="HOGENOM" id="CLU_1592687_0_0_11"/>
<dbReference type="STRING" id="1032480.MLP_39110"/>
<sequence>MTTSVVRRGSTTDFSIRSGVTEVQEAGATVTASLAVPVGIPEASGDAPGVADEPGVAVPSAGVPDISGLAESPGEAELEALAVELADGEIGDSLRPQAASTRLAGTSMAAASTLASLIGRPMRRLSEAIGILRSLGPGSARRRYGSLESVNTLLRGSAHDGVPRSRS</sequence>
<accession>F5XQ94</accession>
<dbReference type="AlphaFoldDB" id="F5XQ94"/>
<dbReference type="EMBL" id="AP012204">
    <property type="protein sequence ID" value="BAK36925.1"/>
    <property type="molecule type" value="Genomic_DNA"/>
</dbReference>
<gene>
    <name evidence="1" type="ordered locus">MLP_39110</name>
</gene>
<proteinExistence type="predicted"/>
<evidence type="ECO:0000313" key="1">
    <source>
        <dbReference type="EMBL" id="BAK36925.1"/>
    </source>
</evidence>
<organism evidence="1 2">
    <name type="scientific">Microlunatus phosphovorus (strain ATCC 700054 / DSM 10555 / JCM 9379 / NBRC 101784 / NCIMB 13414 / VKM Ac-1990 / NM-1)</name>
    <dbReference type="NCBI Taxonomy" id="1032480"/>
    <lineage>
        <taxon>Bacteria</taxon>
        <taxon>Bacillati</taxon>
        <taxon>Actinomycetota</taxon>
        <taxon>Actinomycetes</taxon>
        <taxon>Propionibacteriales</taxon>
        <taxon>Propionibacteriaceae</taxon>
        <taxon>Microlunatus</taxon>
    </lineage>
</organism>
<name>F5XQ94_MICPN</name>